<dbReference type="EMBL" id="LSNE01000002">
    <property type="protein sequence ID" value="KXI30820.1"/>
    <property type="molecule type" value="Genomic_DNA"/>
</dbReference>
<dbReference type="InterPro" id="IPR027417">
    <property type="entry name" value="P-loop_NTPase"/>
</dbReference>
<dbReference type="InterPro" id="IPR018011">
    <property type="entry name" value="Carb_sulfotrans_8-10"/>
</dbReference>
<gene>
    <name evidence="8" type="ORF">AX660_05260</name>
</gene>
<sequence length="218" mass="25579">MLLSHRYNFLYIHIAKTGGTSMRAALNKLRWTDPMYYLMFPCHKISQLSGHKTASKLPRHAGVIAAKEMLPAAVFDNLFKFAFVRNPWDLQVSSYHHIQKEAPHLLSGINNFSEFIHYKLDANRPAIFHFDISTKRQTDHLVDLDGKIVVDFIGRYENLSEDFIQVQQRLNLKQLTMPHKRKAPKRDADYRQYYSDETAEKVARYFAKDIRLLNYAFE</sequence>
<dbReference type="Gene3D" id="3.40.50.300">
    <property type="entry name" value="P-loop containing nucleotide triphosphate hydrolases"/>
    <property type="match status" value="1"/>
</dbReference>
<dbReference type="RefSeq" id="WP_068371874.1">
    <property type="nucleotide sequence ID" value="NZ_LSNE01000002.1"/>
</dbReference>
<dbReference type="PANTHER" id="PTHR12137:SF54">
    <property type="entry name" value="CARBOHYDRATE SULFOTRANSFERASE"/>
    <property type="match status" value="1"/>
</dbReference>
<dbReference type="GO" id="GO:0016051">
    <property type="term" value="P:carbohydrate biosynthetic process"/>
    <property type="evidence" value="ECO:0007669"/>
    <property type="project" value="InterPro"/>
</dbReference>
<dbReference type="STRING" id="1799789.AX660_05260"/>
<keyword evidence="5" id="KW-0333">Golgi apparatus</keyword>
<dbReference type="Proteomes" id="UP000070299">
    <property type="component" value="Unassembled WGS sequence"/>
</dbReference>
<protein>
    <submittedName>
        <fullName evidence="8">Sulfotransferase</fullName>
    </submittedName>
</protein>
<keyword evidence="7" id="KW-0325">Glycoprotein</keyword>
<name>A0A136A6R6_9ALTE</name>
<comment type="subcellular location">
    <subcellularLocation>
        <location evidence="1">Golgi apparatus membrane</location>
        <topology evidence="1">Single-pass type II membrane protein</topology>
    </subcellularLocation>
</comment>
<dbReference type="GO" id="GO:0016020">
    <property type="term" value="C:membrane"/>
    <property type="evidence" value="ECO:0007669"/>
    <property type="project" value="InterPro"/>
</dbReference>
<evidence type="ECO:0000256" key="6">
    <source>
        <dbReference type="ARBA" id="ARBA00023136"/>
    </source>
</evidence>
<organism evidence="8 9">
    <name type="scientific">Paraglaciecola hydrolytica</name>
    <dbReference type="NCBI Taxonomy" id="1799789"/>
    <lineage>
        <taxon>Bacteria</taxon>
        <taxon>Pseudomonadati</taxon>
        <taxon>Pseudomonadota</taxon>
        <taxon>Gammaproteobacteria</taxon>
        <taxon>Alteromonadales</taxon>
        <taxon>Alteromonadaceae</taxon>
        <taxon>Paraglaciecola</taxon>
    </lineage>
</organism>
<dbReference type="OrthoDB" id="288532at2"/>
<dbReference type="GO" id="GO:0008146">
    <property type="term" value="F:sulfotransferase activity"/>
    <property type="evidence" value="ECO:0007669"/>
    <property type="project" value="InterPro"/>
</dbReference>
<dbReference type="SUPFAM" id="SSF52540">
    <property type="entry name" value="P-loop containing nucleoside triphosphate hydrolases"/>
    <property type="match status" value="1"/>
</dbReference>
<proteinExistence type="predicted"/>
<dbReference type="PANTHER" id="PTHR12137">
    <property type="entry name" value="CARBOHYDRATE SULFOTRANSFERASE"/>
    <property type="match status" value="1"/>
</dbReference>
<dbReference type="InterPro" id="IPR005331">
    <property type="entry name" value="Sulfotransferase"/>
</dbReference>
<keyword evidence="3" id="KW-0812">Transmembrane</keyword>
<evidence type="ECO:0000256" key="3">
    <source>
        <dbReference type="ARBA" id="ARBA00022692"/>
    </source>
</evidence>
<accession>A0A136A6R6</accession>
<comment type="caution">
    <text evidence="8">The sequence shown here is derived from an EMBL/GenBank/DDBJ whole genome shotgun (WGS) entry which is preliminary data.</text>
</comment>
<evidence type="ECO:0000256" key="2">
    <source>
        <dbReference type="ARBA" id="ARBA00022679"/>
    </source>
</evidence>
<evidence type="ECO:0000256" key="1">
    <source>
        <dbReference type="ARBA" id="ARBA00004323"/>
    </source>
</evidence>
<evidence type="ECO:0000313" key="9">
    <source>
        <dbReference type="Proteomes" id="UP000070299"/>
    </source>
</evidence>
<evidence type="ECO:0000313" key="8">
    <source>
        <dbReference type="EMBL" id="KXI30820.1"/>
    </source>
</evidence>
<keyword evidence="6" id="KW-0472">Membrane</keyword>
<dbReference type="Pfam" id="PF03567">
    <property type="entry name" value="Sulfotransfer_2"/>
    <property type="match status" value="1"/>
</dbReference>
<dbReference type="AlphaFoldDB" id="A0A136A6R6"/>
<keyword evidence="9" id="KW-1185">Reference proteome</keyword>
<evidence type="ECO:0000256" key="7">
    <source>
        <dbReference type="ARBA" id="ARBA00023180"/>
    </source>
</evidence>
<keyword evidence="2 8" id="KW-0808">Transferase</keyword>
<evidence type="ECO:0000256" key="5">
    <source>
        <dbReference type="ARBA" id="ARBA00023034"/>
    </source>
</evidence>
<reference evidence="9" key="1">
    <citation type="submission" date="2016-02" db="EMBL/GenBank/DDBJ databases">
        <authorList>
            <person name="Schultz-Johansen M."/>
            <person name="Glaring M.A."/>
            <person name="Bech P.K."/>
            <person name="Stougaard P."/>
        </authorList>
    </citation>
    <scope>NUCLEOTIDE SEQUENCE [LARGE SCALE GENOMIC DNA]</scope>
    <source>
        <strain evidence="9">S66</strain>
    </source>
</reference>
<keyword evidence="4" id="KW-1133">Transmembrane helix</keyword>
<evidence type="ECO:0000256" key="4">
    <source>
        <dbReference type="ARBA" id="ARBA00022989"/>
    </source>
</evidence>